<evidence type="ECO:0000313" key="3">
    <source>
        <dbReference type="Proteomes" id="UP000306985"/>
    </source>
</evidence>
<protein>
    <submittedName>
        <fullName evidence="2">Uncharacterized protein</fullName>
    </submittedName>
</protein>
<dbReference type="AlphaFoldDB" id="A0A4U6QEM5"/>
<evidence type="ECO:0000256" key="1">
    <source>
        <dbReference type="SAM" id="Phobius"/>
    </source>
</evidence>
<feature type="transmembrane region" description="Helical" evidence="1">
    <location>
        <begin position="6"/>
        <end position="26"/>
    </location>
</feature>
<accession>A0A4U6QEM5</accession>
<keyword evidence="1" id="KW-1133">Transmembrane helix</keyword>
<proteinExistence type="predicted"/>
<keyword evidence="1" id="KW-0812">Transmembrane</keyword>
<keyword evidence="3" id="KW-1185">Reference proteome</keyword>
<reference evidence="2 3" key="1">
    <citation type="submission" date="2019-05" db="EMBL/GenBank/DDBJ databases">
        <title>Nakamurella sp. N5BH11, whole genome shotgun sequence.</title>
        <authorList>
            <person name="Tuo L."/>
        </authorList>
    </citation>
    <scope>NUCLEOTIDE SEQUENCE [LARGE SCALE GENOMIC DNA]</scope>
    <source>
        <strain evidence="2 3">N5BH11</strain>
    </source>
</reference>
<name>A0A4U6QEM5_9ACTN</name>
<dbReference type="Proteomes" id="UP000306985">
    <property type="component" value="Unassembled WGS sequence"/>
</dbReference>
<evidence type="ECO:0000313" key="2">
    <source>
        <dbReference type="EMBL" id="TKV58429.1"/>
    </source>
</evidence>
<dbReference type="RefSeq" id="WP_137450092.1">
    <property type="nucleotide sequence ID" value="NZ_SZZH01000003.1"/>
</dbReference>
<comment type="caution">
    <text evidence="2">The sequence shown here is derived from an EMBL/GenBank/DDBJ whole genome shotgun (WGS) entry which is preliminary data.</text>
</comment>
<organism evidence="2 3">
    <name type="scientific">Nakamurella flava</name>
    <dbReference type="NCBI Taxonomy" id="2576308"/>
    <lineage>
        <taxon>Bacteria</taxon>
        <taxon>Bacillati</taxon>
        <taxon>Actinomycetota</taxon>
        <taxon>Actinomycetes</taxon>
        <taxon>Nakamurellales</taxon>
        <taxon>Nakamurellaceae</taxon>
        <taxon>Nakamurella</taxon>
    </lineage>
</organism>
<dbReference type="EMBL" id="SZZH01000003">
    <property type="protein sequence ID" value="TKV58429.1"/>
    <property type="molecule type" value="Genomic_DNA"/>
</dbReference>
<feature type="transmembrane region" description="Helical" evidence="1">
    <location>
        <begin position="69"/>
        <end position="85"/>
    </location>
</feature>
<gene>
    <name evidence="2" type="ORF">FDO65_12735</name>
</gene>
<keyword evidence="1" id="KW-0472">Membrane</keyword>
<sequence>MGTTFSGWTAVVAVAMAGLLLVLVLLRYDTYRNRPGWSLGYATRRALLLAPVIPLGVVVVLLVPLWLGAVLLAVPALIILVMALAS</sequence>